<proteinExistence type="predicted"/>
<keyword evidence="2" id="KW-1185">Reference proteome</keyword>
<dbReference type="EMBL" id="BPVZ01000064">
    <property type="protein sequence ID" value="GKV23957.1"/>
    <property type="molecule type" value="Genomic_DNA"/>
</dbReference>
<evidence type="ECO:0000313" key="2">
    <source>
        <dbReference type="Proteomes" id="UP001054252"/>
    </source>
</evidence>
<protein>
    <submittedName>
        <fullName evidence="1">Uncharacterized protein</fullName>
    </submittedName>
</protein>
<name>A0AAV5KH69_9ROSI</name>
<evidence type="ECO:0000313" key="1">
    <source>
        <dbReference type="EMBL" id="GKV23957.1"/>
    </source>
</evidence>
<sequence length="60" mass="6716">MSRLIDPQPEEVELIKSGLIAQSGLLGNKVADEDEDDPLADEDLPEKYRKANFNTMTLLQ</sequence>
<accession>A0AAV5KH69</accession>
<dbReference type="Proteomes" id="UP001054252">
    <property type="component" value="Unassembled WGS sequence"/>
</dbReference>
<dbReference type="AlphaFoldDB" id="A0AAV5KH69"/>
<gene>
    <name evidence="1" type="ORF">SLEP1_g33627</name>
</gene>
<reference evidence="1 2" key="1">
    <citation type="journal article" date="2021" name="Commun. Biol.">
        <title>The genome of Shorea leprosula (Dipterocarpaceae) highlights the ecological relevance of drought in aseasonal tropical rainforests.</title>
        <authorList>
            <person name="Ng K.K.S."/>
            <person name="Kobayashi M.J."/>
            <person name="Fawcett J.A."/>
            <person name="Hatakeyama M."/>
            <person name="Paape T."/>
            <person name="Ng C.H."/>
            <person name="Ang C.C."/>
            <person name="Tnah L.H."/>
            <person name="Lee C.T."/>
            <person name="Nishiyama T."/>
            <person name="Sese J."/>
            <person name="O'Brien M.J."/>
            <person name="Copetti D."/>
            <person name="Mohd Noor M.I."/>
            <person name="Ong R.C."/>
            <person name="Putra M."/>
            <person name="Sireger I.Z."/>
            <person name="Indrioko S."/>
            <person name="Kosugi Y."/>
            <person name="Izuno A."/>
            <person name="Isagi Y."/>
            <person name="Lee S.L."/>
            <person name="Shimizu K.K."/>
        </authorList>
    </citation>
    <scope>NUCLEOTIDE SEQUENCE [LARGE SCALE GENOMIC DNA]</scope>
    <source>
        <strain evidence="1">214</strain>
    </source>
</reference>
<organism evidence="1 2">
    <name type="scientific">Rubroshorea leprosula</name>
    <dbReference type="NCBI Taxonomy" id="152421"/>
    <lineage>
        <taxon>Eukaryota</taxon>
        <taxon>Viridiplantae</taxon>
        <taxon>Streptophyta</taxon>
        <taxon>Embryophyta</taxon>
        <taxon>Tracheophyta</taxon>
        <taxon>Spermatophyta</taxon>
        <taxon>Magnoliopsida</taxon>
        <taxon>eudicotyledons</taxon>
        <taxon>Gunneridae</taxon>
        <taxon>Pentapetalae</taxon>
        <taxon>rosids</taxon>
        <taxon>malvids</taxon>
        <taxon>Malvales</taxon>
        <taxon>Dipterocarpaceae</taxon>
        <taxon>Rubroshorea</taxon>
    </lineage>
</organism>
<comment type="caution">
    <text evidence="1">The sequence shown here is derived from an EMBL/GenBank/DDBJ whole genome shotgun (WGS) entry which is preliminary data.</text>
</comment>